<sequence>MSFLQRLPFILHTIVEIPASLNFFFNPSSQLSTPAPQAHAVIQQYALLLFVSSLISILFAWRPVDRTSRNVAGALSLYHIAPTLRAAGRILRGDGFGKGAKALGGQPEGLGYPHPAVTLSDDNGGRGKYRVPLQDMMNLASIYAQDEGMRTYVQVEEASFRAILSNETSPEPKIDQPTVFNFFFDDLSPDAPDYKIYAFCTKYLRIVSEEAKPPNLS</sequence>
<keyword evidence="1" id="KW-0472">Membrane</keyword>
<dbReference type="Proteomes" id="UP000672032">
    <property type="component" value="Chromosome 6"/>
</dbReference>
<name>A0A8A3PLV0_9HELO</name>
<reference evidence="2" key="1">
    <citation type="submission" date="2020-10" db="EMBL/GenBank/DDBJ databases">
        <title>Genome Sequence of Monilinia vaccinii-corymbosi Sheds Light on Mummy Berry Disease Infection of Blueberry and Mating Type.</title>
        <authorList>
            <person name="Yow A.G."/>
            <person name="Zhang Y."/>
            <person name="Bansal K."/>
            <person name="Eacker S.M."/>
            <person name="Sullivan S."/>
            <person name="Liachko I."/>
            <person name="Cubeta M.A."/>
            <person name="Rollins J.A."/>
            <person name="Ashrafi H."/>
        </authorList>
    </citation>
    <scope>NUCLEOTIDE SEQUENCE</scope>
    <source>
        <strain evidence="2">RL-1</strain>
    </source>
</reference>
<keyword evidence="3" id="KW-1185">Reference proteome</keyword>
<accession>A0A8A3PLV0</accession>
<dbReference type="OrthoDB" id="2590756at2759"/>
<dbReference type="EMBL" id="CP063410">
    <property type="protein sequence ID" value="QSZ36328.1"/>
    <property type="molecule type" value="Genomic_DNA"/>
</dbReference>
<protein>
    <submittedName>
        <fullName evidence="2">Uncharacterized protein</fullName>
    </submittedName>
</protein>
<feature type="transmembrane region" description="Helical" evidence="1">
    <location>
        <begin position="45"/>
        <end position="61"/>
    </location>
</feature>
<evidence type="ECO:0000256" key="1">
    <source>
        <dbReference type="SAM" id="Phobius"/>
    </source>
</evidence>
<keyword evidence="1" id="KW-0812">Transmembrane</keyword>
<evidence type="ECO:0000313" key="2">
    <source>
        <dbReference type="EMBL" id="QSZ36328.1"/>
    </source>
</evidence>
<gene>
    <name evidence="2" type="ORF">DSL72_007454</name>
</gene>
<dbReference type="AlphaFoldDB" id="A0A8A3PLV0"/>
<evidence type="ECO:0000313" key="3">
    <source>
        <dbReference type="Proteomes" id="UP000672032"/>
    </source>
</evidence>
<feature type="transmembrane region" description="Helical" evidence="1">
    <location>
        <begin position="7"/>
        <end position="25"/>
    </location>
</feature>
<proteinExistence type="predicted"/>
<keyword evidence="1" id="KW-1133">Transmembrane helix</keyword>
<organism evidence="2 3">
    <name type="scientific">Monilinia vaccinii-corymbosi</name>
    <dbReference type="NCBI Taxonomy" id="61207"/>
    <lineage>
        <taxon>Eukaryota</taxon>
        <taxon>Fungi</taxon>
        <taxon>Dikarya</taxon>
        <taxon>Ascomycota</taxon>
        <taxon>Pezizomycotina</taxon>
        <taxon>Leotiomycetes</taxon>
        <taxon>Helotiales</taxon>
        <taxon>Sclerotiniaceae</taxon>
        <taxon>Monilinia</taxon>
    </lineage>
</organism>